<sequence>MVCHRQINLSHALLGLLSLFAVPVKVDYFTEPPSFELDRESTRYSVSDLNKTYTLGQKVRITWEVPTVSYISLSLVHWGKDAGVAPTTETTHIWYIGHGDGVTAVVLAANPNFAPRLIDPTGNYTKTGDPEGFIGNELQSRGFIIRANATESAIPSVMASGRSDGAAAMAGIAIGSAAFGVHHPTPTLHPVMRQETQNSAYASPNSSGDRMFIVLPAHGSSFQSD</sequence>
<comment type="caution">
    <text evidence="2">The sequence shown here is derived from an EMBL/GenBank/DDBJ whole genome shotgun (WGS) entry which is preliminary data.</text>
</comment>
<dbReference type="Proteomes" id="UP001230504">
    <property type="component" value="Unassembled WGS sequence"/>
</dbReference>
<evidence type="ECO:0000313" key="3">
    <source>
        <dbReference type="Proteomes" id="UP001230504"/>
    </source>
</evidence>
<accession>A0AAD8Q160</accession>
<evidence type="ECO:0000256" key="1">
    <source>
        <dbReference type="SAM" id="SignalP"/>
    </source>
</evidence>
<dbReference type="RefSeq" id="XP_060414876.1">
    <property type="nucleotide sequence ID" value="XM_060563602.1"/>
</dbReference>
<dbReference type="GeneID" id="85447842"/>
<feature type="chain" id="PRO_5041961333" evidence="1">
    <location>
        <begin position="27"/>
        <end position="225"/>
    </location>
</feature>
<evidence type="ECO:0000313" key="2">
    <source>
        <dbReference type="EMBL" id="KAK1593590.1"/>
    </source>
</evidence>
<keyword evidence="1" id="KW-0732">Signal</keyword>
<proteinExistence type="predicted"/>
<dbReference type="EMBL" id="JAHLJV010000024">
    <property type="protein sequence ID" value="KAK1593590.1"/>
    <property type="molecule type" value="Genomic_DNA"/>
</dbReference>
<reference evidence="2" key="1">
    <citation type="submission" date="2021-06" db="EMBL/GenBank/DDBJ databases">
        <title>Comparative genomics, transcriptomics and evolutionary studies reveal genomic signatures of adaptation to plant cell wall in hemibiotrophic fungi.</title>
        <authorList>
            <consortium name="DOE Joint Genome Institute"/>
            <person name="Baroncelli R."/>
            <person name="Diaz J.F."/>
            <person name="Benocci T."/>
            <person name="Peng M."/>
            <person name="Battaglia E."/>
            <person name="Haridas S."/>
            <person name="Andreopoulos W."/>
            <person name="Labutti K."/>
            <person name="Pangilinan J."/>
            <person name="Floch G.L."/>
            <person name="Makela M.R."/>
            <person name="Henrissat B."/>
            <person name="Grigoriev I.V."/>
            <person name="Crouch J.A."/>
            <person name="De Vries R.P."/>
            <person name="Sukno S.A."/>
            <person name="Thon M.R."/>
        </authorList>
    </citation>
    <scope>NUCLEOTIDE SEQUENCE</scope>
    <source>
        <strain evidence="2">CBS 125086</strain>
    </source>
</reference>
<protein>
    <submittedName>
        <fullName evidence="2">Uncharacterized protein</fullName>
    </submittedName>
</protein>
<keyword evidence="3" id="KW-1185">Reference proteome</keyword>
<dbReference type="AlphaFoldDB" id="A0AAD8Q160"/>
<name>A0AAD8Q160_9PEZI</name>
<organism evidence="2 3">
    <name type="scientific">Colletotrichum navitas</name>
    <dbReference type="NCBI Taxonomy" id="681940"/>
    <lineage>
        <taxon>Eukaryota</taxon>
        <taxon>Fungi</taxon>
        <taxon>Dikarya</taxon>
        <taxon>Ascomycota</taxon>
        <taxon>Pezizomycotina</taxon>
        <taxon>Sordariomycetes</taxon>
        <taxon>Hypocreomycetidae</taxon>
        <taxon>Glomerellales</taxon>
        <taxon>Glomerellaceae</taxon>
        <taxon>Colletotrichum</taxon>
        <taxon>Colletotrichum graminicola species complex</taxon>
    </lineage>
</organism>
<feature type="signal peptide" evidence="1">
    <location>
        <begin position="1"/>
        <end position="26"/>
    </location>
</feature>
<gene>
    <name evidence="2" type="ORF">LY79DRAFT_669135</name>
</gene>